<evidence type="ECO:0000313" key="2">
    <source>
        <dbReference type="Proteomes" id="UP000030645"/>
    </source>
</evidence>
<dbReference type="AlphaFoldDB" id="W9QTP5"/>
<proteinExistence type="predicted"/>
<evidence type="ECO:0000313" key="1">
    <source>
        <dbReference type="EMBL" id="EXB53889.1"/>
    </source>
</evidence>
<sequence length="107" mass="12509">MKLIWVLPENKGQNSNFRPNRVKPHVNQSTSDRAVQHYWSIGSVHTGRPDRSTGQPHWSIDFHVIRSTALVDRCNQLRERSSRKSIQNLQIQSQIEIFQRETTRSGF</sequence>
<dbReference type="Proteomes" id="UP000030645">
    <property type="component" value="Unassembled WGS sequence"/>
</dbReference>
<organism evidence="1 2">
    <name type="scientific">Morus notabilis</name>
    <dbReference type="NCBI Taxonomy" id="981085"/>
    <lineage>
        <taxon>Eukaryota</taxon>
        <taxon>Viridiplantae</taxon>
        <taxon>Streptophyta</taxon>
        <taxon>Embryophyta</taxon>
        <taxon>Tracheophyta</taxon>
        <taxon>Spermatophyta</taxon>
        <taxon>Magnoliopsida</taxon>
        <taxon>eudicotyledons</taxon>
        <taxon>Gunneridae</taxon>
        <taxon>Pentapetalae</taxon>
        <taxon>rosids</taxon>
        <taxon>fabids</taxon>
        <taxon>Rosales</taxon>
        <taxon>Moraceae</taxon>
        <taxon>Moreae</taxon>
        <taxon>Morus</taxon>
    </lineage>
</organism>
<keyword evidence="2" id="KW-1185">Reference proteome</keyword>
<name>W9QTP5_9ROSA</name>
<reference evidence="2" key="1">
    <citation type="submission" date="2013-01" db="EMBL/GenBank/DDBJ databases">
        <title>Draft Genome Sequence of a Mulberry Tree, Morus notabilis C.K. Schneid.</title>
        <authorList>
            <person name="He N."/>
            <person name="Zhao S."/>
        </authorList>
    </citation>
    <scope>NUCLEOTIDE SEQUENCE</scope>
</reference>
<dbReference type="EMBL" id="KE344141">
    <property type="protein sequence ID" value="EXB53889.1"/>
    <property type="molecule type" value="Genomic_DNA"/>
</dbReference>
<gene>
    <name evidence="1" type="ORF">L484_001560</name>
</gene>
<protein>
    <submittedName>
        <fullName evidence="1">Uncharacterized protein</fullName>
    </submittedName>
</protein>
<accession>W9QTP5</accession>